<evidence type="ECO:0000256" key="1">
    <source>
        <dbReference type="SAM" id="Coils"/>
    </source>
</evidence>
<accession>A0AAJ4RCN1</accession>
<dbReference type="EMBL" id="CP027432">
    <property type="protein sequence ID" value="QCI27776.1"/>
    <property type="molecule type" value="Genomic_DNA"/>
</dbReference>
<proteinExistence type="predicted"/>
<reference evidence="3 4" key="2">
    <citation type="submission" date="2018-11" db="EMBL/GenBank/DDBJ databases">
        <title>Genomic Encyclopedia of Type Strains, Phase IV (KMG-IV): sequencing the most valuable type-strain genomes for metagenomic binning, comparative biology and taxonomic classification.</title>
        <authorList>
            <person name="Goeker M."/>
        </authorList>
    </citation>
    <scope>NUCLEOTIDE SEQUENCE [LARGE SCALE GENOMIC DNA]</scope>
    <source>
        <strain evidence="3 4">DSM 27783</strain>
    </source>
</reference>
<organism evidence="3 4">
    <name type="scientific">Caminibacter pacificus</name>
    <dbReference type="NCBI Taxonomy" id="1424653"/>
    <lineage>
        <taxon>Bacteria</taxon>
        <taxon>Pseudomonadati</taxon>
        <taxon>Campylobacterota</taxon>
        <taxon>Epsilonproteobacteria</taxon>
        <taxon>Nautiliales</taxon>
        <taxon>Nautiliaceae</taxon>
        <taxon>Caminibacter</taxon>
    </lineage>
</organism>
<keyword evidence="5" id="KW-1185">Reference proteome</keyword>
<sequence>MKKLIISALAVGALFAQTDNASLEKQIKELKAKLAQVEQMAIQNQKKVNPIAANNHIYFSYDLRTTYDFIEYKMNKAANDDKLTNNIFTNRVTLTGVAKPAENLKATLKLEANAIFGMNSELQYSQFNNISWVANETPDDLNIRIKQAFFNYHFGPDNGLMFSAGRRPATGGFPANLRNNDAPASPLAHLINMEFDGFSFEISNTIFSNMSDKFSDWGTWLKFCAGRGYSSSKGKWPADGSPAYSKDNLGITDFAGFILVPYDDGQYSLWMENVWAWNLKGYIDTNGDHIPDTMKDVGDYYGLDVTFRAYGIGEDLGDFFDNTTAFVSFALSQTKPYSGERMLGTTDNKVGTSWWIGAQMPGFKEVDNWGFNYVHGSKYWRSMTYGEDTLIGSIAAVRGNAYEVYYNHQIQPHLTTGLRLTYVDYKYTGSDAFFGDAGTPVDVDKAPFPAADKAYDLRAYIRYNF</sequence>
<gene>
    <name evidence="2" type="ORF">C6V80_01975</name>
    <name evidence="3" type="ORF">EDC58_1033</name>
</gene>
<dbReference type="RefSeq" id="WP_123352433.1">
    <property type="nucleotide sequence ID" value="NZ_CP027432.2"/>
</dbReference>
<name>A0AAJ4RCN1_9BACT</name>
<evidence type="ECO:0000313" key="4">
    <source>
        <dbReference type="Proteomes" id="UP000272781"/>
    </source>
</evidence>
<dbReference type="InterPro" id="IPR021803">
    <property type="entry name" value="DUF3373"/>
</dbReference>
<dbReference type="Proteomes" id="UP000298805">
    <property type="component" value="Chromosome"/>
</dbReference>
<reference evidence="5" key="1">
    <citation type="submission" date="2018-03" db="EMBL/GenBank/DDBJ databases">
        <title>A comparative analysis of the Nautiliaceae.</title>
        <authorList>
            <person name="Grosche A."/>
            <person name="Smedile F."/>
            <person name="Vetriani C."/>
        </authorList>
    </citation>
    <scope>NUCLEOTIDE SEQUENCE [LARGE SCALE GENOMIC DNA]</scope>
    <source>
        <strain evidence="5">TB6</strain>
    </source>
</reference>
<keyword evidence="1" id="KW-0175">Coiled coil</keyword>
<evidence type="ECO:0000313" key="2">
    <source>
        <dbReference type="EMBL" id="QCI27776.1"/>
    </source>
</evidence>
<evidence type="ECO:0000313" key="5">
    <source>
        <dbReference type="Proteomes" id="UP000298805"/>
    </source>
</evidence>
<dbReference type="Pfam" id="PF11853">
    <property type="entry name" value="DUF3373"/>
    <property type="match status" value="1"/>
</dbReference>
<dbReference type="AlphaFoldDB" id="A0AAJ4RCN1"/>
<evidence type="ECO:0000313" key="3">
    <source>
        <dbReference type="EMBL" id="ROR40050.1"/>
    </source>
</evidence>
<feature type="coiled-coil region" evidence="1">
    <location>
        <begin position="13"/>
        <end position="47"/>
    </location>
</feature>
<dbReference type="Proteomes" id="UP000272781">
    <property type="component" value="Unassembled WGS sequence"/>
</dbReference>
<dbReference type="EMBL" id="RJVK01000002">
    <property type="protein sequence ID" value="ROR40050.1"/>
    <property type="molecule type" value="Genomic_DNA"/>
</dbReference>
<reference evidence="2" key="3">
    <citation type="submission" date="2019-06" db="EMBL/GenBank/DDBJ databases">
        <title>A comparative analysis of the Nautiliaceae.</title>
        <authorList>
            <person name="Grosche A."/>
            <person name="Smedile F."/>
            <person name="Vetriani C."/>
        </authorList>
    </citation>
    <scope>NUCLEOTIDE SEQUENCE</scope>
    <source>
        <strain evidence="2">TB6</strain>
    </source>
</reference>
<protein>
    <submittedName>
        <fullName evidence="2">DUF3373 family protein</fullName>
    </submittedName>
    <submittedName>
        <fullName evidence="3">Uncharacterized protein DUF3373</fullName>
    </submittedName>
</protein>